<keyword evidence="6" id="KW-1015">Disulfide bond</keyword>
<evidence type="ECO:0000313" key="12">
    <source>
        <dbReference type="Proteomes" id="UP001596443"/>
    </source>
</evidence>
<dbReference type="InterPro" id="IPR013766">
    <property type="entry name" value="Thioredoxin_domain"/>
</dbReference>
<evidence type="ECO:0000256" key="7">
    <source>
        <dbReference type="ARBA" id="ARBA00023284"/>
    </source>
</evidence>
<evidence type="ECO:0000313" key="11">
    <source>
        <dbReference type="EMBL" id="MFC6784802.1"/>
    </source>
</evidence>
<accession>A0ABD5TB76</accession>
<reference evidence="10" key="3">
    <citation type="submission" date="2024-09" db="EMBL/GenBank/DDBJ databases">
        <authorList>
            <person name="Sun Q."/>
        </authorList>
    </citation>
    <scope>NUCLEOTIDE SEQUENCE</scope>
    <source>
        <strain evidence="10">NBRC 112888</strain>
    </source>
</reference>
<name>A0ABD5TB76_9EURY</name>
<dbReference type="PANTHER" id="PTHR13887">
    <property type="entry name" value="GLUTATHIONE S-TRANSFERASE KAPPA"/>
    <property type="match status" value="1"/>
</dbReference>
<dbReference type="GO" id="GO:0016491">
    <property type="term" value="F:oxidoreductase activity"/>
    <property type="evidence" value="ECO:0007669"/>
    <property type="project" value="UniProtKB-KW"/>
</dbReference>
<comment type="similarity">
    <text evidence="1">Belongs to the thioredoxin family. DsbA subfamily.</text>
</comment>
<evidence type="ECO:0000256" key="6">
    <source>
        <dbReference type="ARBA" id="ARBA00023157"/>
    </source>
</evidence>
<reference evidence="12" key="2">
    <citation type="journal article" date="2019" name="Int. J. Syst. Evol. Microbiol.">
        <title>The Global Catalogue of Microorganisms (GCM) 10K type strain sequencing project: providing services to taxonomists for standard genome sequencing and annotation.</title>
        <authorList>
            <consortium name="The Broad Institute Genomics Platform"/>
            <consortium name="The Broad Institute Genome Sequencing Center for Infectious Disease"/>
            <person name="Wu L."/>
            <person name="Ma J."/>
        </authorList>
    </citation>
    <scope>NUCLEOTIDE SEQUENCE [LARGE SCALE GENOMIC DNA]</scope>
    <source>
        <strain evidence="12">SYNS20</strain>
    </source>
</reference>
<dbReference type="Proteomes" id="UP001596443">
    <property type="component" value="Unassembled WGS sequence"/>
</dbReference>
<evidence type="ECO:0000256" key="3">
    <source>
        <dbReference type="ARBA" id="ARBA00022729"/>
    </source>
</evidence>
<organism evidence="10 12">
    <name type="scientific">Halobaculum halobium</name>
    <dbReference type="NCBI Taxonomy" id="3032281"/>
    <lineage>
        <taxon>Archaea</taxon>
        <taxon>Methanobacteriati</taxon>
        <taxon>Methanobacteriota</taxon>
        <taxon>Stenosarchaea group</taxon>
        <taxon>Halobacteria</taxon>
        <taxon>Halobacteriales</taxon>
        <taxon>Haloferacaceae</taxon>
        <taxon>Halobaculum</taxon>
    </lineage>
</organism>
<dbReference type="RefSeq" id="WP_284063622.1">
    <property type="nucleotide sequence ID" value="NZ_CP126159.1"/>
</dbReference>
<feature type="domain" description="Thioredoxin" evidence="9">
    <location>
        <begin position="18"/>
        <end position="168"/>
    </location>
</feature>
<evidence type="ECO:0000256" key="2">
    <source>
        <dbReference type="ARBA" id="ARBA00007787"/>
    </source>
</evidence>
<feature type="compositionally biased region" description="Gly residues" evidence="8">
    <location>
        <begin position="33"/>
        <end position="42"/>
    </location>
</feature>
<dbReference type="EMBL" id="JBHSWX010000001">
    <property type="protein sequence ID" value="MFC6784802.1"/>
    <property type="molecule type" value="Genomic_DNA"/>
</dbReference>
<dbReference type="Gene3D" id="3.40.30.10">
    <property type="entry name" value="Glutaredoxin"/>
    <property type="match status" value="1"/>
</dbReference>
<evidence type="ECO:0000256" key="1">
    <source>
        <dbReference type="ARBA" id="ARBA00005791"/>
    </source>
</evidence>
<keyword evidence="3" id="KW-0732">Signal</keyword>
<dbReference type="AlphaFoldDB" id="A0ABD5TB76"/>
<keyword evidence="5" id="KW-0560">Oxidoreductase</keyword>
<reference evidence="10" key="1">
    <citation type="journal article" date="2014" name="Int. J. Syst. Evol. Microbiol.">
        <title>Complete genome sequence of Corynebacterium casei LMG S-19264T (=DSM 44701T), isolated from a smear-ripened cheese.</title>
        <authorList>
            <consortium name="US DOE Joint Genome Institute (JGI-PGF)"/>
            <person name="Walter F."/>
            <person name="Albersmeier A."/>
            <person name="Kalinowski J."/>
            <person name="Ruckert C."/>
        </authorList>
    </citation>
    <scope>NUCLEOTIDE SEQUENCE [LARGE SCALE GENOMIC DNA]</scope>
    <source>
        <strain evidence="10">NBRC 112888</strain>
    </source>
</reference>
<dbReference type="InterPro" id="IPR006311">
    <property type="entry name" value="TAT_signal"/>
</dbReference>
<comment type="caution">
    <text evidence="10">The sequence shown here is derived from an EMBL/GenBank/DDBJ whole genome shotgun (WGS) entry which is preliminary data.</text>
</comment>
<gene>
    <name evidence="10" type="ORF">ACFQFD_00170</name>
    <name evidence="11" type="ORF">ACFQFD_01970</name>
</gene>
<dbReference type="PROSITE" id="PS51352">
    <property type="entry name" value="THIOREDOXIN_2"/>
    <property type="match status" value="1"/>
</dbReference>
<dbReference type="SUPFAM" id="SSF52833">
    <property type="entry name" value="Thioredoxin-like"/>
    <property type="match status" value="1"/>
</dbReference>
<keyword evidence="7" id="KW-0676">Redox-active center</keyword>
<dbReference type="GeneID" id="81211520"/>
<dbReference type="PROSITE" id="PS51257">
    <property type="entry name" value="PROKAR_LIPOPROTEIN"/>
    <property type="match status" value="1"/>
</dbReference>
<evidence type="ECO:0000313" key="10">
    <source>
        <dbReference type="EMBL" id="MFC6784452.1"/>
    </source>
</evidence>
<comment type="similarity">
    <text evidence="2">Belongs to the glutaredoxin family.</text>
</comment>
<protein>
    <submittedName>
        <fullName evidence="10">DsbA family protein</fullName>
    </submittedName>
</protein>
<evidence type="ECO:0000256" key="4">
    <source>
        <dbReference type="ARBA" id="ARBA00022982"/>
    </source>
</evidence>
<evidence type="ECO:0000259" key="9">
    <source>
        <dbReference type="PROSITE" id="PS51352"/>
    </source>
</evidence>
<dbReference type="InterPro" id="IPR036249">
    <property type="entry name" value="Thioredoxin-like_sf"/>
</dbReference>
<proteinExistence type="inferred from homology"/>
<dbReference type="EMBL" id="JBHSWX010000001">
    <property type="protein sequence ID" value="MFC6784452.1"/>
    <property type="molecule type" value="Genomic_DNA"/>
</dbReference>
<keyword evidence="4" id="KW-0813">Transport</keyword>
<keyword evidence="4" id="KW-0249">Electron transport</keyword>
<dbReference type="Pfam" id="PF13462">
    <property type="entry name" value="Thioredoxin_4"/>
    <property type="match status" value="1"/>
</dbReference>
<sequence length="228" mass="24008">MTRQISGPDRTSPSRRAVLTGLSAAAATATAGCLGGGGGSSGGSDEVPADAVESLPTPVHGDEDAPVTVAVFEDFACPHCRTFAVDVQPRIVDEYVGSGDVRFEHHDFPIPVDDRWSWEAPGAARAVQNTVGDEAFFTFTGRLFEEGWSDGSPTYSESLLRDLASAVDADPDTVVADASGNRYRPVLEADRESGLDRGVEATPSVFVDGTLLDRPDYSTISSAIEEGL</sequence>
<keyword evidence="12" id="KW-1185">Reference proteome</keyword>
<dbReference type="PANTHER" id="PTHR13887:SF14">
    <property type="entry name" value="DISULFIDE BOND FORMATION PROTEIN D"/>
    <property type="match status" value="1"/>
</dbReference>
<feature type="region of interest" description="Disordered" evidence="8">
    <location>
        <begin position="32"/>
        <end position="52"/>
    </location>
</feature>
<dbReference type="PROSITE" id="PS51318">
    <property type="entry name" value="TAT"/>
    <property type="match status" value="1"/>
</dbReference>
<dbReference type="InterPro" id="IPR012336">
    <property type="entry name" value="Thioredoxin-like_fold"/>
</dbReference>
<evidence type="ECO:0000256" key="8">
    <source>
        <dbReference type="SAM" id="MobiDB-lite"/>
    </source>
</evidence>
<evidence type="ECO:0000256" key="5">
    <source>
        <dbReference type="ARBA" id="ARBA00023002"/>
    </source>
</evidence>